<keyword evidence="2" id="KW-1185">Reference proteome</keyword>
<evidence type="ECO:0000313" key="2">
    <source>
        <dbReference type="Proteomes" id="UP001596406"/>
    </source>
</evidence>
<protein>
    <submittedName>
        <fullName evidence="1">NRDE family protein</fullName>
    </submittedName>
</protein>
<comment type="caution">
    <text evidence="1">The sequence shown here is derived from an EMBL/GenBank/DDBJ whole genome shotgun (WGS) entry which is preliminary data.</text>
</comment>
<name>A0ABD5U699_9EURY</name>
<dbReference type="AlphaFoldDB" id="A0ABD5U699"/>
<proteinExistence type="predicted"/>
<dbReference type="PANTHER" id="PTHR17985">
    <property type="entry name" value="SER/THR-RICH PROTEIN T10 IN DGCR REGION"/>
    <property type="match status" value="1"/>
</dbReference>
<dbReference type="Pfam" id="PF05742">
    <property type="entry name" value="TANGO2"/>
    <property type="match status" value="1"/>
</dbReference>
<reference evidence="1 2" key="1">
    <citation type="journal article" date="2019" name="Int. J. Syst. Evol. Microbiol.">
        <title>The Global Catalogue of Microorganisms (GCM) 10K type strain sequencing project: providing services to taxonomists for standard genome sequencing and annotation.</title>
        <authorList>
            <consortium name="The Broad Institute Genomics Platform"/>
            <consortium name="The Broad Institute Genome Sequencing Center for Infectious Disease"/>
            <person name="Wu L."/>
            <person name="Ma J."/>
        </authorList>
    </citation>
    <scope>NUCLEOTIDE SEQUENCE [LARGE SCALE GENOMIC DNA]</scope>
    <source>
        <strain evidence="1 2">PSRA2</strain>
    </source>
</reference>
<evidence type="ECO:0000313" key="1">
    <source>
        <dbReference type="EMBL" id="MFC6836044.1"/>
    </source>
</evidence>
<gene>
    <name evidence="1" type="ORF">ACFQHK_05930</name>
</gene>
<dbReference type="Proteomes" id="UP001596406">
    <property type="component" value="Unassembled WGS sequence"/>
</dbReference>
<accession>A0ABD5U699</accession>
<sequence>MCTLTVAWQVFDSHPVVVAANRDERLDRPSTAPAEFRDGEHRVVAPRDEEAGGTWLGYNDAGVVVAVTNRWVGDLGGERSRGLLVRDALREPSADAALAVVESELDARDYEGFNLLLADAADALLVEYDGAPSATRLDPGVHVVMNVGYDTTYVVPDVRPDLARQQAENGKRLLRALLPEDGERAAGWRERAADALGDHDYGVCIHPPEAAADGEGPAAGFGTKSSSLVAIDADGRGDYRFAPGPPCVTDYEPVDSQI</sequence>
<organism evidence="1 2">
    <name type="scientific">Halomarina ordinaria</name>
    <dbReference type="NCBI Taxonomy" id="3033939"/>
    <lineage>
        <taxon>Archaea</taxon>
        <taxon>Methanobacteriati</taxon>
        <taxon>Methanobacteriota</taxon>
        <taxon>Stenosarchaea group</taxon>
        <taxon>Halobacteria</taxon>
        <taxon>Halobacteriales</taxon>
        <taxon>Natronomonadaceae</taxon>
        <taxon>Halomarina</taxon>
    </lineage>
</organism>
<dbReference type="InterPro" id="IPR008551">
    <property type="entry name" value="TANGO2"/>
</dbReference>
<dbReference type="Gene3D" id="3.60.60.10">
    <property type="entry name" value="Penicillin V Acylase, Chain A"/>
    <property type="match status" value="1"/>
</dbReference>
<dbReference type="EMBL" id="JBHSXM010000001">
    <property type="protein sequence ID" value="MFC6836044.1"/>
    <property type="molecule type" value="Genomic_DNA"/>
</dbReference>
<dbReference type="RefSeq" id="WP_304447738.1">
    <property type="nucleotide sequence ID" value="NZ_JARRAH010000001.1"/>
</dbReference>
<dbReference type="PANTHER" id="PTHR17985:SF8">
    <property type="entry name" value="TRANSPORT AND GOLGI ORGANIZATION PROTEIN 2 HOMOLOG"/>
    <property type="match status" value="1"/>
</dbReference>